<comment type="caution">
    <text evidence="1">The sequence shown here is derived from an EMBL/GenBank/DDBJ whole genome shotgun (WGS) entry which is preliminary data.</text>
</comment>
<accession>A0A2U1UG15</accession>
<dbReference type="Proteomes" id="UP000295985">
    <property type="component" value="Unassembled WGS sequence"/>
</dbReference>
<name>A0A2U1UG15_9GAMM</name>
<organism evidence="1 2">
    <name type="scientific">Brenneria nigrifluens DSM 30175 = ATCC 13028</name>
    <dbReference type="NCBI Taxonomy" id="1121120"/>
    <lineage>
        <taxon>Bacteria</taxon>
        <taxon>Pseudomonadati</taxon>
        <taxon>Pseudomonadota</taxon>
        <taxon>Gammaproteobacteria</taxon>
        <taxon>Enterobacterales</taxon>
        <taxon>Pectobacteriaceae</taxon>
        <taxon>Brenneria</taxon>
    </lineage>
</organism>
<dbReference type="EMBL" id="QDKK01000045">
    <property type="protein sequence ID" value="PWC20552.1"/>
    <property type="molecule type" value="Genomic_DNA"/>
</dbReference>
<proteinExistence type="predicted"/>
<sequence>MTMQTIISAILAFFLFEPIESELNRYAESANMSQETARQVLSCLKADTPKIVAKAQSDLWWTTTTILSIWTGTSDIKQVISEAAPTCAAPFNKVNKVA</sequence>
<gene>
    <name evidence="1" type="ORF">DDT54_20715</name>
</gene>
<dbReference type="AlphaFoldDB" id="A0A2U1UG15"/>
<evidence type="ECO:0000313" key="2">
    <source>
        <dbReference type="Proteomes" id="UP000295985"/>
    </source>
</evidence>
<evidence type="ECO:0000313" key="1">
    <source>
        <dbReference type="EMBL" id="PWC20552.1"/>
    </source>
</evidence>
<protein>
    <submittedName>
        <fullName evidence="1">Uncharacterized protein</fullName>
    </submittedName>
</protein>
<reference evidence="1 2" key="1">
    <citation type="submission" date="2018-04" db="EMBL/GenBank/DDBJ databases">
        <title>Brenneria corticis sp.nov.</title>
        <authorList>
            <person name="Li Y."/>
        </authorList>
    </citation>
    <scope>NUCLEOTIDE SEQUENCE [LARGE SCALE GENOMIC DNA]</scope>
    <source>
        <strain evidence="1 2">LMG 2694</strain>
    </source>
</reference>